<evidence type="ECO:0000256" key="1">
    <source>
        <dbReference type="ARBA" id="ARBA00022723"/>
    </source>
</evidence>
<comment type="caution">
    <text evidence="5">The sequence shown here is derived from an EMBL/GenBank/DDBJ whole genome shotgun (WGS) entry which is preliminary data.</text>
</comment>
<dbReference type="Pfam" id="PF00491">
    <property type="entry name" value="Arginase"/>
    <property type="match status" value="1"/>
</dbReference>
<evidence type="ECO:0000256" key="3">
    <source>
        <dbReference type="PROSITE-ProRule" id="PRU00742"/>
    </source>
</evidence>
<comment type="similarity">
    <text evidence="3">Belongs to the arginase family.</text>
</comment>
<feature type="chain" id="PRO_5045056957" evidence="4">
    <location>
        <begin position="23"/>
        <end position="420"/>
    </location>
</feature>
<dbReference type="Proteomes" id="UP001255416">
    <property type="component" value="Unassembled WGS sequence"/>
</dbReference>
<name>A0ABU3VL11_9RHOB</name>
<keyword evidence="6" id="KW-1185">Reference proteome</keyword>
<dbReference type="PRINTS" id="PR00116">
    <property type="entry name" value="ARGINASE"/>
</dbReference>
<dbReference type="EMBL" id="JASMWN010000033">
    <property type="protein sequence ID" value="MDU9006860.1"/>
    <property type="molecule type" value="Genomic_DNA"/>
</dbReference>
<evidence type="ECO:0000256" key="4">
    <source>
        <dbReference type="SAM" id="SignalP"/>
    </source>
</evidence>
<accession>A0ABU3VL11</accession>
<feature type="signal peptide" evidence="4">
    <location>
        <begin position="1"/>
        <end position="22"/>
    </location>
</feature>
<dbReference type="InterPro" id="IPR023696">
    <property type="entry name" value="Ureohydrolase_dom_sf"/>
</dbReference>
<dbReference type="InterPro" id="IPR006035">
    <property type="entry name" value="Ureohydrolase"/>
</dbReference>
<keyword evidence="2" id="KW-0378">Hydrolase</keyword>
<proteinExistence type="inferred from homology"/>
<organism evidence="5 6">
    <name type="scientific">Sedimentitalea todarodis</name>
    <dbReference type="NCBI Taxonomy" id="1631240"/>
    <lineage>
        <taxon>Bacteria</taxon>
        <taxon>Pseudomonadati</taxon>
        <taxon>Pseudomonadota</taxon>
        <taxon>Alphaproteobacteria</taxon>
        <taxon>Rhodobacterales</taxon>
        <taxon>Paracoccaceae</taxon>
        <taxon>Sedimentitalea</taxon>
    </lineage>
</organism>
<dbReference type="PROSITE" id="PS51409">
    <property type="entry name" value="ARGINASE_2"/>
    <property type="match status" value="1"/>
</dbReference>
<sequence length="420" mass="45613">MNLRTLLASAALVGLMPALAMAQNFGAADTPEEIDMIDEGVEPVIRLNPDDPTFDIWKKIRDDISDGREPGPINVQRFVGGTPWEGIPTFFHLPVALTPKDLKAGEVDVAIFGAELIGDMRARTFGPQEMRNPHRSEVYRNWGAFAMPELDTGLTWANDLTVVDYGDAPTHPMSIDLSIPEVRKFVAQVAGVELENGKRTIPIIIGGGHALMYPDAVGLTDVYGKGNLQIIHFDAHADQAPVGFGFAVTHGNPVRKLVEGGFVKGEDIIQIGLRGPNSTDLSGVAWNRTNGLRYHMFAEIEVRGWQAVMDDVMAEVHASGKPTFISFDADVLDPAFAAGVSTPEPGGLYMREAMPLMRRLCAESNVVGVEIVELRPDSDPGYTTLLNVKSLLRQCLNGMAVAKAGLGENYYHPDIIDDGK</sequence>
<protein>
    <submittedName>
        <fullName evidence="5">Agmatinase family protein</fullName>
    </submittedName>
</protein>
<keyword evidence="4" id="KW-0732">Signal</keyword>
<dbReference type="PANTHER" id="PTHR11358">
    <property type="entry name" value="ARGINASE/AGMATINASE"/>
    <property type="match status" value="1"/>
</dbReference>
<dbReference type="PANTHER" id="PTHR11358:SF26">
    <property type="entry name" value="GUANIDINO ACID HYDROLASE, MITOCHONDRIAL"/>
    <property type="match status" value="1"/>
</dbReference>
<dbReference type="Gene3D" id="3.40.800.10">
    <property type="entry name" value="Ureohydrolase domain"/>
    <property type="match status" value="1"/>
</dbReference>
<dbReference type="CDD" id="cd09990">
    <property type="entry name" value="Agmatinase-like"/>
    <property type="match status" value="1"/>
</dbReference>
<dbReference type="RefSeq" id="WP_316782239.1">
    <property type="nucleotide sequence ID" value="NZ_JASMWN010000033.1"/>
</dbReference>
<gene>
    <name evidence="5" type="ORF">QO231_23785</name>
</gene>
<evidence type="ECO:0000313" key="5">
    <source>
        <dbReference type="EMBL" id="MDU9006860.1"/>
    </source>
</evidence>
<keyword evidence="1" id="KW-0479">Metal-binding</keyword>
<evidence type="ECO:0000313" key="6">
    <source>
        <dbReference type="Proteomes" id="UP001255416"/>
    </source>
</evidence>
<evidence type="ECO:0000256" key="2">
    <source>
        <dbReference type="ARBA" id="ARBA00022801"/>
    </source>
</evidence>
<dbReference type="SUPFAM" id="SSF52768">
    <property type="entry name" value="Arginase/deacetylase"/>
    <property type="match status" value="1"/>
</dbReference>
<reference evidence="6" key="1">
    <citation type="submission" date="2023-05" db="EMBL/GenBank/DDBJ databases">
        <title>Sedimentitalea sp. nov. JM2-8.</title>
        <authorList>
            <person name="Huang J."/>
        </authorList>
    </citation>
    <scope>NUCLEOTIDE SEQUENCE [LARGE SCALE GENOMIC DNA]</scope>
    <source>
        <strain evidence="6">KHS03</strain>
    </source>
</reference>